<evidence type="ECO:0000256" key="5">
    <source>
        <dbReference type="SAM" id="MobiDB-lite"/>
    </source>
</evidence>
<evidence type="ECO:0000256" key="4">
    <source>
        <dbReference type="ARBA" id="ARBA00023136"/>
    </source>
</evidence>
<keyword evidence="3 6" id="KW-1133">Transmembrane helix</keyword>
<evidence type="ECO:0000256" key="6">
    <source>
        <dbReference type="SAM" id="Phobius"/>
    </source>
</evidence>
<feature type="region of interest" description="Disordered" evidence="5">
    <location>
        <begin position="90"/>
        <end position="128"/>
    </location>
</feature>
<keyword evidence="2 6" id="KW-0812">Transmembrane</keyword>
<dbReference type="GO" id="GO:0016020">
    <property type="term" value="C:membrane"/>
    <property type="evidence" value="ECO:0007669"/>
    <property type="project" value="UniProtKB-SubCell"/>
</dbReference>
<name>A0A9P3G7J9_9APHY</name>
<feature type="transmembrane region" description="Helical" evidence="6">
    <location>
        <begin position="320"/>
        <end position="341"/>
    </location>
</feature>
<dbReference type="Pfam" id="PF00335">
    <property type="entry name" value="Tetraspanin"/>
    <property type="match status" value="1"/>
</dbReference>
<protein>
    <submittedName>
        <fullName evidence="7">Tetraspanin family protein</fullName>
    </submittedName>
</protein>
<dbReference type="Proteomes" id="UP000703269">
    <property type="component" value="Unassembled WGS sequence"/>
</dbReference>
<keyword evidence="4 6" id="KW-0472">Membrane</keyword>
<feature type="transmembrane region" description="Helical" evidence="6">
    <location>
        <begin position="154"/>
        <end position="181"/>
    </location>
</feature>
<evidence type="ECO:0000313" key="7">
    <source>
        <dbReference type="EMBL" id="GJE89522.1"/>
    </source>
</evidence>
<evidence type="ECO:0000256" key="3">
    <source>
        <dbReference type="ARBA" id="ARBA00022989"/>
    </source>
</evidence>
<feature type="transmembrane region" description="Helical" evidence="6">
    <location>
        <begin position="196"/>
        <end position="217"/>
    </location>
</feature>
<dbReference type="OrthoDB" id="2156690at2759"/>
<feature type="region of interest" description="Disordered" evidence="5">
    <location>
        <begin position="33"/>
        <end position="65"/>
    </location>
</feature>
<feature type="transmembrane region" description="Helical" evidence="6">
    <location>
        <begin position="224"/>
        <end position="245"/>
    </location>
</feature>
<feature type="region of interest" description="Disordered" evidence="5">
    <location>
        <begin position="1"/>
        <end position="21"/>
    </location>
</feature>
<comment type="subcellular location">
    <subcellularLocation>
        <location evidence="1">Membrane</location>
        <topology evidence="1">Multi-pass membrane protein</topology>
    </subcellularLocation>
</comment>
<sequence length="431" mass="47505">MAPSPAHSRTSSVNSHSPSLQSVAASTRYMLAGMSSPNLEPPAAPFAGGRRESTRSFSSGNTPLLKDSDKLSTSLSVNYLPSKFSNSVVARGRRNGKSPGGYIIPKQGGGREAFKSNEARMPGGDDEDYDGVDVFGNKEGGRTKPKARWTRFKWILFVANVVFTAYALAGLIACILIWFNVWTHADIIRVGNTTELIISTTAASLAVLTSLIGWSGIMLNNRAFLAWYTFLLWICFALLVTPGYITYKKRTFNLEGKINSQWSRVLGVEGRLRVQNQLRCCGYFNPFVEATVSQTCFSRSVLPGCKGPYLKFERTVLERWYTVIFSIVPAQIAVMVAALLCSNHVTYRFGKGMMPKAYRLNMNSMAVIMDNYANQLAEQYGNDVASEILARSRSNLQLDAMPTMPYSNANSQQSSFVGKYDVLTARAPEGQ</sequence>
<reference evidence="7 8" key="1">
    <citation type="submission" date="2021-08" db="EMBL/GenBank/DDBJ databases">
        <title>Draft Genome Sequence of Phanerochaete sordida strain YK-624.</title>
        <authorList>
            <person name="Mori T."/>
            <person name="Dohra H."/>
            <person name="Suzuki T."/>
            <person name="Kawagishi H."/>
            <person name="Hirai H."/>
        </authorList>
    </citation>
    <scope>NUCLEOTIDE SEQUENCE [LARGE SCALE GENOMIC DNA]</scope>
    <source>
        <strain evidence="7 8">YK-624</strain>
    </source>
</reference>
<evidence type="ECO:0000256" key="2">
    <source>
        <dbReference type="ARBA" id="ARBA00022692"/>
    </source>
</evidence>
<evidence type="ECO:0000256" key="1">
    <source>
        <dbReference type="ARBA" id="ARBA00004141"/>
    </source>
</evidence>
<gene>
    <name evidence="7" type="ORF">PsYK624_056240</name>
</gene>
<proteinExistence type="predicted"/>
<dbReference type="AlphaFoldDB" id="A0A9P3G7J9"/>
<organism evidence="7 8">
    <name type="scientific">Phanerochaete sordida</name>
    <dbReference type="NCBI Taxonomy" id="48140"/>
    <lineage>
        <taxon>Eukaryota</taxon>
        <taxon>Fungi</taxon>
        <taxon>Dikarya</taxon>
        <taxon>Basidiomycota</taxon>
        <taxon>Agaricomycotina</taxon>
        <taxon>Agaricomycetes</taxon>
        <taxon>Polyporales</taxon>
        <taxon>Phanerochaetaceae</taxon>
        <taxon>Phanerochaete</taxon>
    </lineage>
</organism>
<dbReference type="InterPro" id="IPR018499">
    <property type="entry name" value="Tetraspanin/Peripherin"/>
</dbReference>
<dbReference type="EMBL" id="BPQB01000013">
    <property type="protein sequence ID" value="GJE89522.1"/>
    <property type="molecule type" value="Genomic_DNA"/>
</dbReference>
<keyword evidence="8" id="KW-1185">Reference proteome</keyword>
<feature type="compositionally biased region" description="Polar residues" evidence="5">
    <location>
        <begin position="7"/>
        <end position="21"/>
    </location>
</feature>
<evidence type="ECO:0000313" key="8">
    <source>
        <dbReference type="Proteomes" id="UP000703269"/>
    </source>
</evidence>
<accession>A0A9P3G7J9</accession>
<comment type="caution">
    <text evidence="7">The sequence shown here is derived from an EMBL/GenBank/DDBJ whole genome shotgun (WGS) entry which is preliminary data.</text>
</comment>